<comment type="caution">
    <text evidence="1">The sequence shown here is derived from an EMBL/GenBank/DDBJ whole genome shotgun (WGS) entry which is preliminary data.</text>
</comment>
<gene>
    <name evidence="1" type="ORF">NW762_003105</name>
</gene>
<dbReference type="Pfam" id="PF01144">
    <property type="entry name" value="CoA_trans"/>
    <property type="match status" value="1"/>
</dbReference>
<name>A0A9W8VIR7_9HYPO</name>
<dbReference type="GO" id="GO:0008260">
    <property type="term" value="F:succinyl-CoA:3-oxo-acid CoA-transferase activity"/>
    <property type="evidence" value="ECO:0007669"/>
    <property type="project" value="TreeGrafter"/>
</dbReference>
<dbReference type="PANTHER" id="PTHR13707">
    <property type="entry name" value="KETOACID-COENZYME A TRANSFERASE"/>
    <property type="match status" value="1"/>
</dbReference>
<reference evidence="1" key="1">
    <citation type="submission" date="2022-09" db="EMBL/GenBank/DDBJ databases">
        <title>Fusarium specimens isolated from Avocado Roots.</title>
        <authorList>
            <person name="Stajich J."/>
            <person name="Roper C."/>
            <person name="Heimlech-Rivalta G."/>
        </authorList>
    </citation>
    <scope>NUCLEOTIDE SEQUENCE</scope>
    <source>
        <strain evidence="1">CF00136</strain>
    </source>
</reference>
<dbReference type="SUPFAM" id="SSF100950">
    <property type="entry name" value="NagB/RpiA/CoA transferase-like"/>
    <property type="match status" value="1"/>
</dbReference>
<evidence type="ECO:0000313" key="2">
    <source>
        <dbReference type="Proteomes" id="UP001152049"/>
    </source>
</evidence>
<protein>
    <submittedName>
        <fullName evidence="1">Uncharacterized protein</fullName>
    </submittedName>
</protein>
<accession>A0A9W8VIR7</accession>
<dbReference type="InterPro" id="IPR037171">
    <property type="entry name" value="NagB/RpiA_transferase-like"/>
</dbReference>
<sequence>MNLTGDVELELTPQGTLAERGAAGSKSIPVFYTPAGVGTVVQNGDLPFRNKPLLGSSGDVQLPDPKDVKVFDGKPYLLECSIAGDYAFVKAFEVDKLGNWRNAKMTIVEAEHIVEPGISPPESIHLPRIYVKRVVRSTTEKFIEKYTWSEQETKTLG</sequence>
<dbReference type="OrthoDB" id="5401715at2759"/>
<evidence type="ECO:0000313" key="1">
    <source>
        <dbReference type="EMBL" id="KAJ4267007.1"/>
    </source>
</evidence>
<keyword evidence="2" id="KW-1185">Reference proteome</keyword>
<dbReference type="PANTHER" id="PTHR13707:SF23">
    <property type="entry name" value="SUCCINYL-COA:3-KETOACID-COENZYME A TRANSFERASE"/>
    <property type="match status" value="1"/>
</dbReference>
<dbReference type="Gene3D" id="3.40.1080.10">
    <property type="entry name" value="Glutaconate Coenzyme A-transferase"/>
    <property type="match status" value="1"/>
</dbReference>
<dbReference type="InterPro" id="IPR004165">
    <property type="entry name" value="CoA_trans_fam_I"/>
</dbReference>
<proteinExistence type="predicted"/>
<dbReference type="EMBL" id="JAOQAZ010000004">
    <property type="protein sequence ID" value="KAJ4267007.1"/>
    <property type="molecule type" value="Genomic_DNA"/>
</dbReference>
<organism evidence="1 2">
    <name type="scientific">Fusarium torreyae</name>
    <dbReference type="NCBI Taxonomy" id="1237075"/>
    <lineage>
        <taxon>Eukaryota</taxon>
        <taxon>Fungi</taxon>
        <taxon>Dikarya</taxon>
        <taxon>Ascomycota</taxon>
        <taxon>Pezizomycotina</taxon>
        <taxon>Sordariomycetes</taxon>
        <taxon>Hypocreomycetidae</taxon>
        <taxon>Hypocreales</taxon>
        <taxon>Nectriaceae</taxon>
        <taxon>Fusarium</taxon>
    </lineage>
</organism>
<dbReference type="AlphaFoldDB" id="A0A9W8VIR7"/>
<dbReference type="Proteomes" id="UP001152049">
    <property type="component" value="Unassembled WGS sequence"/>
</dbReference>